<reference evidence="1 2" key="1">
    <citation type="journal article" date="2021" name="J. Microbiol. Biotechnol.">
        <title>An Efficient Markerless Deletion System Suitable for the Industrial Strains of Streptomyces.</title>
        <authorList>
            <person name="Dong J."/>
            <person name="Wei J."/>
            <person name="Li H."/>
            <person name="Zhao S."/>
            <person name="Guan W."/>
        </authorList>
    </citation>
    <scope>NUCLEOTIDE SEQUENCE [LARGE SCALE GENOMIC DNA]</scope>
    <source>
        <strain evidence="1 2">CICC 11043</strain>
    </source>
</reference>
<evidence type="ECO:0000313" key="2">
    <source>
        <dbReference type="Proteomes" id="UP001305002"/>
    </source>
</evidence>
<reference evidence="1 2" key="2">
    <citation type="journal article" date="2024" name="Microb. Biotechnol.">
        <title>The involvement of multiple ABC transporters in daunorubicin efflux in Streptomyces coeruleorubidus.</title>
        <authorList>
            <person name="Dong J."/>
            <person name="Ning J."/>
            <person name="Tian Y."/>
            <person name="Li H."/>
            <person name="Chen H."/>
            <person name="Guan W."/>
        </authorList>
    </citation>
    <scope>NUCLEOTIDE SEQUENCE [LARGE SCALE GENOMIC DNA]</scope>
    <source>
        <strain evidence="1 2">CICC 11043</strain>
    </source>
</reference>
<evidence type="ECO:0000313" key="1">
    <source>
        <dbReference type="EMBL" id="WOT40131.1"/>
    </source>
</evidence>
<name>A0ABZ0KQM4_STRC4</name>
<gene>
    <name evidence="1" type="ORF">R5U08_41155</name>
</gene>
<dbReference type="EMBL" id="CP137524">
    <property type="protein sequence ID" value="WOT40131.1"/>
    <property type="molecule type" value="Genomic_DNA"/>
</dbReference>
<protein>
    <submittedName>
        <fullName evidence="1">Uncharacterized protein</fullName>
    </submittedName>
</protein>
<dbReference type="RefSeq" id="WP_317928052.1">
    <property type="nucleotide sequence ID" value="NZ_BMSO01000026.1"/>
</dbReference>
<sequence>MRLVAGVRVDEGRVVGRAGGAAALQRGRIAGPPAWTRRAGSS</sequence>
<proteinExistence type="predicted"/>
<organism evidence="1 2">
    <name type="scientific">Streptomyces coeruleorubidus</name>
    <dbReference type="NCBI Taxonomy" id="116188"/>
    <lineage>
        <taxon>Bacteria</taxon>
        <taxon>Bacillati</taxon>
        <taxon>Actinomycetota</taxon>
        <taxon>Actinomycetes</taxon>
        <taxon>Kitasatosporales</taxon>
        <taxon>Streptomycetaceae</taxon>
        <taxon>Streptomyces</taxon>
    </lineage>
</organism>
<dbReference type="Proteomes" id="UP001305002">
    <property type="component" value="Chromosome"/>
</dbReference>
<keyword evidence="2" id="KW-1185">Reference proteome</keyword>
<accession>A0ABZ0KQM4</accession>